<accession>A0A218WRP0</accession>
<sequence length="78" mass="8980">MAFIFQSAMNYSSLPQVHAIENLKPFDEIEFEKALSKKFARGDEEHDSMLVVVHETPPELILPYNILLDKMPAKSYLL</sequence>
<reference evidence="2 4" key="3">
    <citation type="submission" date="2017-11" db="EMBL/GenBank/DDBJ databases">
        <title>De-novo sequencing of pomegranate (Punica granatum L.) genome.</title>
        <authorList>
            <person name="Akparov Z."/>
            <person name="Amiraslanov A."/>
            <person name="Hajiyeva S."/>
            <person name="Abbasov M."/>
            <person name="Kaur K."/>
            <person name="Hamwieh A."/>
            <person name="Solovyev V."/>
            <person name="Salamov A."/>
            <person name="Braich B."/>
            <person name="Kosarev P."/>
            <person name="Mahmoud A."/>
            <person name="Hajiyev E."/>
            <person name="Babayeva S."/>
            <person name="Izzatullayeva V."/>
            <person name="Mammadov A."/>
            <person name="Mammadov A."/>
            <person name="Sharifova S."/>
            <person name="Ojaghi J."/>
            <person name="Eynullazada K."/>
            <person name="Bayramov B."/>
            <person name="Abdulazimova A."/>
            <person name="Shahmuradov I."/>
        </authorList>
    </citation>
    <scope>NUCLEOTIDE SEQUENCE [LARGE SCALE GENOMIC DNA]</scope>
    <source>
        <strain evidence="2">AG2017</strain>
        <strain evidence="4">cv. AG2017</strain>
        <tissue evidence="2">Leaf</tissue>
    </source>
</reference>
<reference evidence="1" key="2">
    <citation type="submission" date="2017-06" db="EMBL/GenBank/DDBJ databases">
        <title>The pomegranate genome and the genomics of punicalagin biosynthesis.</title>
        <authorList>
            <person name="Xu C."/>
        </authorList>
    </citation>
    <scope>NUCLEOTIDE SEQUENCE [LARGE SCALE GENOMIC DNA]</scope>
    <source>
        <tissue evidence="1">Fresh leaf</tissue>
    </source>
</reference>
<reference evidence="3" key="1">
    <citation type="journal article" date="2017" name="Plant J.">
        <title>The pomegranate (Punica granatum L.) genome and the genomics of punicalagin biosynthesis.</title>
        <authorList>
            <person name="Qin G."/>
            <person name="Xu C."/>
            <person name="Ming R."/>
            <person name="Tang H."/>
            <person name="Guyot R."/>
            <person name="Kramer E.M."/>
            <person name="Hu Y."/>
            <person name="Yi X."/>
            <person name="Qi Y."/>
            <person name="Xu X."/>
            <person name="Gao Z."/>
            <person name="Pan H."/>
            <person name="Jian J."/>
            <person name="Tian Y."/>
            <person name="Yue Z."/>
            <person name="Xu Y."/>
        </authorList>
    </citation>
    <scope>NUCLEOTIDE SEQUENCE [LARGE SCALE GENOMIC DNA]</scope>
    <source>
        <strain evidence="3">cv. Dabenzi</strain>
    </source>
</reference>
<keyword evidence="4" id="KW-1185">Reference proteome</keyword>
<dbReference type="Proteomes" id="UP000197138">
    <property type="component" value="Unassembled WGS sequence"/>
</dbReference>
<evidence type="ECO:0000313" key="1">
    <source>
        <dbReference type="EMBL" id="OWM74632.1"/>
    </source>
</evidence>
<name>A0A218WRP0_PUNGR</name>
<organism evidence="1 3">
    <name type="scientific">Punica granatum</name>
    <name type="common">Pomegranate</name>
    <dbReference type="NCBI Taxonomy" id="22663"/>
    <lineage>
        <taxon>Eukaryota</taxon>
        <taxon>Viridiplantae</taxon>
        <taxon>Streptophyta</taxon>
        <taxon>Embryophyta</taxon>
        <taxon>Tracheophyta</taxon>
        <taxon>Spermatophyta</taxon>
        <taxon>Magnoliopsida</taxon>
        <taxon>eudicotyledons</taxon>
        <taxon>Gunneridae</taxon>
        <taxon>Pentapetalae</taxon>
        <taxon>rosids</taxon>
        <taxon>malvids</taxon>
        <taxon>Myrtales</taxon>
        <taxon>Lythraceae</taxon>
        <taxon>Punica</taxon>
    </lineage>
</organism>
<dbReference type="STRING" id="22663.A0A218WRP0"/>
<evidence type="ECO:0000313" key="4">
    <source>
        <dbReference type="Proteomes" id="UP000233551"/>
    </source>
</evidence>
<comment type="caution">
    <text evidence="1">The sequence shown here is derived from an EMBL/GenBank/DDBJ whole genome shotgun (WGS) entry which is preliminary data.</text>
</comment>
<gene>
    <name evidence="1" type="ORF">CDL15_Pgr005212</name>
    <name evidence="2" type="ORF">CRG98_008815</name>
</gene>
<dbReference type="EMBL" id="PGOL01000429">
    <property type="protein sequence ID" value="PKI70785.1"/>
    <property type="molecule type" value="Genomic_DNA"/>
</dbReference>
<dbReference type="EMBL" id="MTKT01003711">
    <property type="protein sequence ID" value="OWM74632.1"/>
    <property type="molecule type" value="Genomic_DNA"/>
</dbReference>
<protein>
    <submittedName>
        <fullName evidence="1">Uncharacterized protein</fullName>
    </submittedName>
</protein>
<proteinExistence type="predicted"/>
<evidence type="ECO:0000313" key="3">
    <source>
        <dbReference type="Proteomes" id="UP000197138"/>
    </source>
</evidence>
<dbReference type="AlphaFoldDB" id="A0A218WRP0"/>
<evidence type="ECO:0000313" key="2">
    <source>
        <dbReference type="EMBL" id="PKI70785.1"/>
    </source>
</evidence>
<dbReference type="Proteomes" id="UP000233551">
    <property type="component" value="Unassembled WGS sequence"/>
</dbReference>